<evidence type="ECO:0000256" key="2">
    <source>
        <dbReference type="ARBA" id="ARBA00007596"/>
    </source>
</evidence>
<name>A0A8X6TG97_NEPPI</name>
<dbReference type="Gene3D" id="2.20.28.120">
    <property type="entry name" value="Ribosomal protein L33"/>
    <property type="match status" value="2"/>
</dbReference>
<accession>A0A8X6TG97</accession>
<dbReference type="EMBL" id="BMAW01008202">
    <property type="protein sequence ID" value="GFT07469.1"/>
    <property type="molecule type" value="Genomic_DNA"/>
</dbReference>
<evidence type="ECO:0000256" key="1">
    <source>
        <dbReference type="ARBA" id="ARBA00004173"/>
    </source>
</evidence>
<sequence>MAKAKSTHILVLMKSVISRHTFPAKRARQGDKLEVLKFDPYVQMNVLYREMKKIGNLKVKMGKYTHVVVTLKSILSQHKIKAIRLRYSNRLQVTKFDPHVQKHVLYKEEKKIVNFKP</sequence>
<protein>
    <recommendedName>
        <fullName evidence="6">Large ribosomal subunit protein bL33m</fullName>
    </recommendedName>
    <alternativeName>
        <fullName evidence="7">39S ribosomal protein L33, mitochondrial</fullName>
    </alternativeName>
</protein>
<dbReference type="GO" id="GO:0005739">
    <property type="term" value="C:mitochondrion"/>
    <property type="evidence" value="ECO:0007669"/>
    <property type="project" value="UniProtKB-SubCell"/>
</dbReference>
<keyword evidence="9" id="KW-1185">Reference proteome</keyword>
<keyword evidence="4" id="KW-0496">Mitochondrion</keyword>
<proteinExistence type="inferred from homology"/>
<keyword evidence="3" id="KW-0689">Ribosomal protein</keyword>
<evidence type="ECO:0000256" key="3">
    <source>
        <dbReference type="ARBA" id="ARBA00022980"/>
    </source>
</evidence>
<dbReference type="SUPFAM" id="SSF57829">
    <property type="entry name" value="Zn-binding ribosomal proteins"/>
    <property type="match status" value="2"/>
</dbReference>
<dbReference type="InterPro" id="IPR038584">
    <property type="entry name" value="Ribosomal_bL33_sf"/>
</dbReference>
<dbReference type="GO" id="GO:0003735">
    <property type="term" value="F:structural constituent of ribosome"/>
    <property type="evidence" value="ECO:0007669"/>
    <property type="project" value="InterPro"/>
</dbReference>
<dbReference type="Pfam" id="PF00471">
    <property type="entry name" value="Ribosomal_L33"/>
    <property type="match status" value="1"/>
</dbReference>
<evidence type="ECO:0000256" key="7">
    <source>
        <dbReference type="ARBA" id="ARBA00035436"/>
    </source>
</evidence>
<comment type="subcellular location">
    <subcellularLocation>
        <location evidence="1">Mitochondrion</location>
    </subcellularLocation>
</comment>
<evidence type="ECO:0000256" key="6">
    <source>
        <dbReference type="ARBA" id="ARBA00035275"/>
    </source>
</evidence>
<reference evidence="8" key="1">
    <citation type="submission" date="2020-08" db="EMBL/GenBank/DDBJ databases">
        <title>Multicomponent nature underlies the extraordinary mechanical properties of spider dragline silk.</title>
        <authorList>
            <person name="Kono N."/>
            <person name="Nakamura H."/>
            <person name="Mori M."/>
            <person name="Yoshida Y."/>
            <person name="Ohtoshi R."/>
            <person name="Malay A.D."/>
            <person name="Moran D.A.P."/>
            <person name="Tomita M."/>
            <person name="Numata K."/>
            <person name="Arakawa K."/>
        </authorList>
    </citation>
    <scope>NUCLEOTIDE SEQUENCE</scope>
</reference>
<dbReference type="InterPro" id="IPR001705">
    <property type="entry name" value="Ribosomal_bL33"/>
</dbReference>
<dbReference type="PANTHER" id="PTHR47037:SF1">
    <property type="entry name" value="LARGE RIBOSOMAL SUBUNIT PROTEIN BL33M"/>
    <property type="match status" value="1"/>
</dbReference>
<organism evidence="8 9">
    <name type="scientific">Nephila pilipes</name>
    <name type="common">Giant wood spider</name>
    <name type="synonym">Nephila maculata</name>
    <dbReference type="NCBI Taxonomy" id="299642"/>
    <lineage>
        <taxon>Eukaryota</taxon>
        <taxon>Metazoa</taxon>
        <taxon>Ecdysozoa</taxon>
        <taxon>Arthropoda</taxon>
        <taxon>Chelicerata</taxon>
        <taxon>Arachnida</taxon>
        <taxon>Araneae</taxon>
        <taxon>Araneomorphae</taxon>
        <taxon>Entelegynae</taxon>
        <taxon>Araneoidea</taxon>
        <taxon>Nephilidae</taxon>
        <taxon>Nephila</taxon>
    </lineage>
</organism>
<dbReference type="GO" id="GO:0006412">
    <property type="term" value="P:translation"/>
    <property type="evidence" value="ECO:0007669"/>
    <property type="project" value="InterPro"/>
</dbReference>
<keyword evidence="5" id="KW-0687">Ribonucleoprotein</keyword>
<comment type="similarity">
    <text evidence="2">Belongs to the bacterial ribosomal protein bL33 family.</text>
</comment>
<dbReference type="PANTHER" id="PTHR47037">
    <property type="entry name" value="39S RIBOSOMAL PROTEIN L33, MITOCHONDRIAL"/>
    <property type="match status" value="1"/>
</dbReference>
<dbReference type="Proteomes" id="UP000887013">
    <property type="component" value="Unassembled WGS sequence"/>
</dbReference>
<dbReference type="NCBIfam" id="TIGR01023">
    <property type="entry name" value="rpmG_bact"/>
    <property type="match status" value="1"/>
</dbReference>
<evidence type="ECO:0000256" key="5">
    <source>
        <dbReference type="ARBA" id="ARBA00023274"/>
    </source>
</evidence>
<dbReference type="GO" id="GO:1990904">
    <property type="term" value="C:ribonucleoprotein complex"/>
    <property type="evidence" value="ECO:0007669"/>
    <property type="project" value="UniProtKB-KW"/>
</dbReference>
<gene>
    <name evidence="8" type="ORF">NPIL_310471</name>
</gene>
<dbReference type="GO" id="GO:0005840">
    <property type="term" value="C:ribosome"/>
    <property type="evidence" value="ECO:0007669"/>
    <property type="project" value="UniProtKB-KW"/>
</dbReference>
<dbReference type="InterPro" id="IPR011332">
    <property type="entry name" value="Ribosomal_zn-bd"/>
</dbReference>
<evidence type="ECO:0000313" key="8">
    <source>
        <dbReference type="EMBL" id="GFT07469.1"/>
    </source>
</evidence>
<evidence type="ECO:0000313" key="9">
    <source>
        <dbReference type="Proteomes" id="UP000887013"/>
    </source>
</evidence>
<dbReference type="InterPro" id="IPR052008">
    <property type="entry name" value="Mitoribosomal_protein_bL33"/>
</dbReference>
<dbReference type="OrthoDB" id="275534at2759"/>
<evidence type="ECO:0000256" key="4">
    <source>
        <dbReference type="ARBA" id="ARBA00023128"/>
    </source>
</evidence>
<comment type="caution">
    <text evidence="8">The sequence shown here is derived from an EMBL/GenBank/DDBJ whole genome shotgun (WGS) entry which is preliminary data.</text>
</comment>
<dbReference type="AlphaFoldDB" id="A0A8X6TG97"/>